<reference evidence="1" key="1">
    <citation type="journal article" date="2010" name="BMC Genomics">
        <title>Genomes of three tomato pathogens within the Ralstonia solanacearum species complex reveal significant evolutionary divergence.</title>
        <authorList>
            <person name="Remenant B."/>
            <person name="Coupat-Goutaland B."/>
            <person name="Guidot A."/>
            <person name="Cellier G."/>
            <person name="Wicker E."/>
            <person name="Allen C."/>
            <person name="Fegan M."/>
            <person name="Pruvost O."/>
            <person name="Elbaz M."/>
            <person name="Calteau A."/>
            <person name="Salvignol G."/>
            <person name="Mornico D."/>
            <person name="Mangenot S."/>
            <person name="Barbe V."/>
            <person name="Medigue C."/>
            <person name="Prior P."/>
        </authorList>
    </citation>
    <scope>NUCLEOTIDE SEQUENCE [LARGE SCALE GENOMIC DNA]</scope>
    <source>
        <strain evidence="1">CFBP2957</strain>
        <plasmid evidence="1">RCFBPv3_mp</plasmid>
    </source>
</reference>
<gene>
    <name evidence="1" type="ORF">RCFBP_mp30522</name>
</gene>
<keyword evidence="1" id="KW-0614">Plasmid</keyword>
<proteinExistence type="predicted"/>
<dbReference type="EMBL" id="FP885907">
    <property type="protein sequence ID" value="CBJ54600.1"/>
    <property type="molecule type" value="Genomic_DNA"/>
</dbReference>
<accession>D8P6R4</accession>
<dbReference type="AlphaFoldDB" id="D8P6R4"/>
<organism evidence="1">
    <name type="scientific">Ralstonia solanacearum CFBP2957</name>
    <dbReference type="NCBI Taxonomy" id="859656"/>
    <lineage>
        <taxon>Bacteria</taxon>
        <taxon>Pseudomonadati</taxon>
        <taxon>Pseudomonadota</taxon>
        <taxon>Betaproteobacteria</taxon>
        <taxon>Burkholderiales</taxon>
        <taxon>Burkholderiaceae</taxon>
        <taxon>Ralstonia</taxon>
        <taxon>Ralstonia solanacearum species complex</taxon>
    </lineage>
</organism>
<reference evidence="1" key="2">
    <citation type="submission" date="2010-02" db="EMBL/GenBank/DDBJ databases">
        <authorList>
            <person name="Genoscope - CEA"/>
        </authorList>
    </citation>
    <scope>NUCLEOTIDE SEQUENCE</scope>
    <source>
        <strain evidence="1">CFBP2957</strain>
        <plasmid evidence="1">RCFBPv3_mp</plasmid>
    </source>
</reference>
<geneLocation type="plasmid" evidence="1">
    <name>RCFBPv3_mp</name>
</geneLocation>
<name>D8P6R4_RALSL</name>
<evidence type="ECO:0000313" key="1">
    <source>
        <dbReference type="EMBL" id="CBJ54600.1"/>
    </source>
</evidence>
<protein>
    <submittedName>
        <fullName evidence="1">Uncharacterized protein</fullName>
    </submittedName>
</protein>
<sequence length="158" mass="18128">MNMADRVQTVLVLNDRARTMLPYSTEAFKVSTGSRSRVLDRHLDALVIYRDGSAFRLEDIQFEGLWGDRLWQRGFSFANGCVRRISVTLRRLENFAYEKIQRQILEYVQLNPTLIDLYFKEGADSSSIAEHVRGAMNCRALFDVLEVPAPQHALDSLS</sequence>